<dbReference type="CDD" id="cd14733">
    <property type="entry name" value="BACK"/>
    <property type="match status" value="1"/>
</dbReference>
<gene>
    <name evidence="3" type="ORF">I308_103154</name>
</gene>
<evidence type="ECO:0000313" key="3">
    <source>
        <dbReference type="EMBL" id="KAL0249851.1"/>
    </source>
</evidence>
<dbReference type="SUPFAM" id="SSF54695">
    <property type="entry name" value="POZ domain"/>
    <property type="match status" value="1"/>
</dbReference>
<dbReference type="RefSeq" id="XP_066614038.1">
    <property type="nucleotide sequence ID" value="XM_066757654.1"/>
</dbReference>
<dbReference type="GeneID" id="91990010"/>
<protein>
    <recommendedName>
        <fullName evidence="2">BTB domain-containing protein</fullName>
    </recommendedName>
</protein>
<dbReference type="PROSITE" id="PS50097">
    <property type="entry name" value="BTB"/>
    <property type="match status" value="1"/>
</dbReference>
<evidence type="ECO:0000313" key="4">
    <source>
        <dbReference type="Proteomes" id="UP000054399"/>
    </source>
</evidence>
<reference evidence="3 4" key="2">
    <citation type="submission" date="2024-01" db="EMBL/GenBank/DDBJ databases">
        <title>Comparative genomics of Cryptococcus and Kwoniella reveals pathogenesis evolution and contrasting modes of karyotype evolution via chromosome fusion or intercentromeric recombination.</title>
        <authorList>
            <person name="Coelho M.A."/>
            <person name="David-Palma M."/>
            <person name="Shea T."/>
            <person name="Bowers K."/>
            <person name="Mcginley-Smith S."/>
            <person name="Mohammad A.W."/>
            <person name="Gnirke A."/>
            <person name="Yurkov A.M."/>
            <person name="Nowrousian M."/>
            <person name="Sun S."/>
            <person name="Cuomo C.A."/>
            <person name="Heitman J."/>
        </authorList>
    </citation>
    <scope>NUCLEOTIDE SEQUENCE [LARGE SCALE GENOMIC DNA]</scope>
    <source>
        <strain evidence="3 4">IND107</strain>
    </source>
</reference>
<dbReference type="Pfam" id="PF00651">
    <property type="entry name" value="BTB"/>
    <property type="match status" value="1"/>
</dbReference>
<dbReference type="CDD" id="cd18186">
    <property type="entry name" value="BTB_POZ_ZBTB_KLHL-like"/>
    <property type="match status" value="1"/>
</dbReference>
<name>A0ABR3BT82_9TREE</name>
<keyword evidence="4" id="KW-1185">Reference proteome</keyword>
<dbReference type="Proteomes" id="UP000054399">
    <property type="component" value="Unassembled WGS sequence"/>
</dbReference>
<evidence type="ECO:0000256" key="1">
    <source>
        <dbReference type="SAM" id="MobiDB-lite"/>
    </source>
</evidence>
<comment type="caution">
    <text evidence="3">The sequence shown here is derived from an EMBL/GenBank/DDBJ whole genome shotgun (WGS) entry which is preliminary data.</text>
</comment>
<accession>A0ABR3BT82</accession>
<feature type="domain" description="BTB" evidence="2">
    <location>
        <begin position="236"/>
        <end position="306"/>
    </location>
</feature>
<dbReference type="InterPro" id="IPR011333">
    <property type="entry name" value="SKP1/BTB/POZ_sf"/>
</dbReference>
<dbReference type="PANTHER" id="PTHR24413">
    <property type="entry name" value="SPECKLE-TYPE POZ PROTEIN"/>
    <property type="match status" value="1"/>
</dbReference>
<dbReference type="EMBL" id="ATAM02000005">
    <property type="protein sequence ID" value="KAL0249851.1"/>
    <property type="molecule type" value="Genomic_DNA"/>
</dbReference>
<organism evidence="3 4">
    <name type="scientific">Cryptococcus tetragattii IND107</name>
    <dbReference type="NCBI Taxonomy" id="1296105"/>
    <lineage>
        <taxon>Eukaryota</taxon>
        <taxon>Fungi</taxon>
        <taxon>Dikarya</taxon>
        <taxon>Basidiomycota</taxon>
        <taxon>Agaricomycotina</taxon>
        <taxon>Tremellomycetes</taxon>
        <taxon>Tremellales</taxon>
        <taxon>Cryptococcaceae</taxon>
        <taxon>Cryptococcus</taxon>
        <taxon>Cryptococcus gattii species complex</taxon>
    </lineage>
</organism>
<reference evidence="4" key="1">
    <citation type="submission" date="2015-01" db="EMBL/GenBank/DDBJ databases">
        <title>The Genome Sequence of Cryptococcus gattii MMRL2647.</title>
        <authorList>
            <consortium name="The Broad Institute Genomics Platform"/>
            <person name="Cuomo C."/>
            <person name="Litvintseva A."/>
            <person name="Chen Y."/>
            <person name="Heitman J."/>
            <person name="Sun S."/>
            <person name="Springer D."/>
            <person name="Dromer F."/>
            <person name="Young S."/>
            <person name="Zeng Q."/>
            <person name="Gargeya S."/>
            <person name="Abouelleil A."/>
            <person name="Alvarado L."/>
            <person name="Chapman S.B."/>
            <person name="Gainer-Dewar J."/>
            <person name="Goldberg J."/>
            <person name="Griggs A."/>
            <person name="Gujja S."/>
            <person name="Hansen M."/>
            <person name="Howarth C."/>
            <person name="Imamovic A."/>
            <person name="Larimer J."/>
            <person name="Murphy C."/>
            <person name="Naylor J."/>
            <person name="Pearson M."/>
            <person name="Priest M."/>
            <person name="Roberts A."/>
            <person name="Saif S."/>
            <person name="Shea T."/>
            <person name="Sykes S."/>
            <person name="Wortman J."/>
            <person name="Nusbaum C."/>
            <person name="Birren B."/>
        </authorList>
    </citation>
    <scope>NUCLEOTIDE SEQUENCE [LARGE SCALE GENOMIC DNA]</scope>
    <source>
        <strain evidence="4">IND107</strain>
    </source>
</reference>
<dbReference type="SMART" id="SM00225">
    <property type="entry name" value="BTB"/>
    <property type="match status" value="1"/>
</dbReference>
<feature type="region of interest" description="Disordered" evidence="1">
    <location>
        <begin position="389"/>
        <end position="416"/>
    </location>
</feature>
<dbReference type="Gene3D" id="3.30.710.10">
    <property type="entry name" value="Potassium Channel Kv1.1, Chain A"/>
    <property type="match status" value="2"/>
</dbReference>
<proteinExistence type="predicted"/>
<dbReference type="InterPro" id="IPR000210">
    <property type="entry name" value="BTB/POZ_dom"/>
</dbReference>
<sequence length="571" mass="65627">MSFTLDVPPNRSIREKLEWELRDLRNFMLYLDNNDNFNEDNSYQIPSYERIASMGVFELAMYAARYFLPKASSSPANEKAKQDLYLQIWCRDELENLVDLTTPARIFLGITYCNSNPGHRYAQTRYVWSETLKHNFHNDSVMHFVLPLLSMLLEDAEIRRDDALKLCVYIEVAAPEKPRFRLPNDTARKTTKGLARLLDKKSGDVRFICLEHVYNQSQPPSVSGRATEVDPEEDLSDIKVTRQSRKRILYAHSEILEEKSEYFKDLLTSGFAETERYNTIIVDDASFSTLYWILHYLYTNDLTFSEHEDYRYINDEHRLDKAYVDRILRPQTSTQNGSAEWNYLRLPLVGDWDAEVDSTSPENEPINLKDAPSSKISAPLQAEVANISETYGEKGTPQQQKKMKKDAMSTSPSKIPTMTVPQNYAFATPNSSKPHFIASHLSALSRPNSSFGIGTSARIGSGNDPHPHPTPNPPPASALDVYMLAHRYRLEELREMAMEQILRNLSYETCMSAAFVSYPYEELHSKVLAYIAKNWTQVKASSAFLRCIKEVREDVWGEYGPMVLHNIYLKI</sequence>
<evidence type="ECO:0000259" key="2">
    <source>
        <dbReference type="PROSITE" id="PS50097"/>
    </source>
</evidence>